<reference evidence="4" key="1">
    <citation type="journal article" date="2019" name="Sci. Rep.">
        <title>Draft genome of Tanacetum cinerariifolium, the natural source of mosquito coil.</title>
        <authorList>
            <person name="Yamashiro T."/>
            <person name="Shiraishi A."/>
            <person name="Satake H."/>
            <person name="Nakayama K."/>
        </authorList>
    </citation>
    <scope>NUCLEOTIDE SEQUENCE</scope>
</reference>
<organism evidence="4">
    <name type="scientific">Tanacetum cinerariifolium</name>
    <name type="common">Dalmatian daisy</name>
    <name type="synonym">Chrysanthemum cinerariifolium</name>
    <dbReference type="NCBI Taxonomy" id="118510"/>
    <lineage>
        <taxon>Eukaryota</taxon>
        <taxon>Viridiplantae</taxon>
        <taxon>Streptophyta</taxon>
        <taxon>Embryophyta</taxon>
        <taxon>Tracheophyta</taxon>
        <taxon>Spermatophyta</taxon>
        <taxon>Magnoliopsida</taxon>
        <taxon>eudicotyledons</taxon>
        <taxon>Gunneridae</taxon>
        <taxon>Pentapetalae</taxon>
        <taxon>asterids</taxon>
        <taxon>campanulids</taxon>
        <taxon>Asterales</taxon>
        <taxon>Asteraceae</taxon>
        <taxon>Asteroideae</taxon>
        <taxon>Anthemideae</taxon>
        <taxon>Anthemidinae</taxon>
        <taxon>Tanacetum</taxon>
    </lineage>
</organism>
<dbReference type="PANTHER" id="PTHR43105:SF13">
    <property type="entry name" value="NADH-UBIQUINONE OXIDOREDUCTASE 75 KDA SUBUNIT, MITOCHONDRIAL"/>
    <property type="match status" value="1"/>
</dbReference>
<dbReference type="AlphaFoldDB" id="A0A699XTF3"/>
<gene>
    <name evidence="4" type="ORF">Tci_933247</name>
</gene>
<proteinExistence type="predicted"/>
<dbReference type="PANTHER" id="PTHR43105">
    <property type="entry name" value="RESPIRATORY NITRATE REDUCTASE"/>
    <property type="match status" value="1"/>
</dbReference>
<evidence type="ECO:0000313" key="4">
    <source>
        <dbReference type="EMBL" id="GFD61278.1"/>
    </source>
</evidence>
<comment type="cofactor">
    <cofactor evidence="1">
        <name>[4Fe-4S] cluster</name>
        <dbReference type="ChEBI" id="CHEBI:49883"/>
    </cofactor>
</comment>
<evidence type="ECO:0000259" key="3">
    <source>
        <dbReference type="Pfam" id="PF00384"/>
    </source>
</evidence>
<comment type="cofactor">
    <cofactor evidence="2">
        <name>[2Fe-2S] cluster</name>
        <dbReference type="ChEBI" id="CHEBI:190135"/>
    </cofactor>
</comment>
<evidence type="ECO:0000256" key="2">
    <source>
        <dbReference type="ARBA" id="ARBA00034078"/>
    </source>
</evidence>
<accession>A0A699XTF3</accession>
<dbReference type="InterPro" id="IPR006656">
    <property type="entry name" value="Mopterin_OxRdtase"/>
</dbReference>
<keyword evidence="4" id="KW-0830">Ubiquinone</keyword>
<feature type="non-terminal residue" evidence="4">
    <location>
        <position position="1"/>
    </location>
</feature>
<dbReference type="Gene3D" id="3.40.50.740">
    <property type="match status" value="1"/>
</dbReference>
<dbReference type="GO" id="GO:0016020">
    <property type="term" value="C:membrane"/>
    <property type="evidence" value="ECO:0007669"/>
    <property type="project" value="TreeGrafter"/>
</dbReference>
<comment type="caution">
    <text evidence="4">The sequence shown here is derived from an EMBL/GenBank/DDBJ whole genome shotgun (WGS) entry which is preliminary data.</text>
</comment>
<dbReference type="SUPFAM" id="SSF53706">
    <property type="entry name" value="Formate dehydrogenase/DMSO reductase, domains 1-3"/>
    <property type="match status" value="1"/>
</dbReference>
<protein>
    <submittedName>
        <fullName evidence="4">NADH:ubiquinone oxidoreductase 76 kDa subunit</fullName>
    </submittedName>
</protein>
<evidence type="ECO:0000256" key="1">
    <source>
        <dbReference type="ARBA" id="ARBA00001966"/>
    </source>
</evidence>
<dbReference type="Pfam" id="PF00384">
    <property type="entry name" value="Molybdopterin"/>
    <property type="match status" value="1"/>
</dbReference>
<dbReference type="GO" id="GO:0016491">
    <property type="term" value="F:oxidoreductase activity"/>
    <property type="evidence" value="ECO:0007669"/>
    <property type="project" value="InterPro"/>
</dbReference>
<feature type="domain" description="Molybdopterin oxidoreductase" evidence="3">
    <location>
        <begin position="8"/>
        <end position="79"/>
    </location>
</feature>
<dbReference type="InterPro" id="IPR050123">
    <property type="entry name" value="Prok_molybdopt-oxidoreductase"/>
</dbReference>
<feature type="non-terminal residue" evidence="4">
    <location>
        <position position="79"/>
    </location>
</feature>
<sequence length="79" mass="8547">FTVPSPEVANTKAKFIWLIGADEVNEAELPKDAFIVYQGHHGDRGAQLADVVLPGAAYTEKSVTYVNTEGRVQMSRAAV</sequence>
<name>A0A699XTF3_TANCI</name>
<dbReference type="EMBL" id="BKCJ011889124">
    <property type="protein sequence ID" value="GFD61278.1"/>
    <property type="molecule type" value="Genomic_DNA"/>
</dbReference>